<reference evidence="3" key="1">
    <citation type="submission" date="2025-08" db="UniProtKB">
        <authorList>
            <consortium name="RefSeq"/>
        </authorList>
    </citation>
    <scope>IDENTIFICATION</scope>
    <source>
        <tissue evidence="3">Seedling</tissue>
    </source>
</reference>
<keyword evidence="2" id="KW-1185">Reference proteome</keyword>
<dbReference type="Proteomes" id="UP001652623">
    <property type="component" value="Chromosome 9"/>
</dbReference>
<dbReference type="PANTHER" id="PTHR34280:SF2">
    <property type="entry name" value="OS01G0920100 PROTEIN"/>
    <property type="match status" value="1"/>
</dbReference>
<dbReference type="InParanoid" id="A0A6P4AGI6"/>
<dbReference type="AlphaFoldDB" id="A0A6P4AGI6"/>
<dbReference type="KEGG" id="zju:125424255"/>
<evidence type="ECO:0000313" key="2">
    <source>
        <dbReference type="Proteomes" id="UP001652623"/>
    </source>
</evidence>
<protein>
    <submittedName>
        <fullName evidence="3">Uncharacterized protein At3g27210</fullName>
    </submittedName>
</protein>
<dbReference type="GeneID" id="125424255"/>
<sequence>MGSCASVHRDTESAMKVRLSFGSKTDKLVIPASPVKEKPANEDRRIKDVVLKSQWSPARSPTTFTDHGSKEEAFFDSQPWLESDCEDFYSVNGDFTPSRGSTPVHQSIPTPGSSQVNKNLILDRIPGSLPRPSPTQKKKKLADLFRESFGNDQEFNNRISSSKVLANGKNEVKQTRLDLPPRSVQGTPYVSGTNSVCSSERTANEDVLTEKEKSLRSLQCCLPSLVSCRSFSDRKKKMSPHPPIAVNDKA</sequence>
<dbReference type="InterPro" id="IPR038947">
    <property type="entry name" value="At3g27210-like"/>
</dbReference>
<organism evidence="2 3">
    <name type="scientific">Ziziphus jujuba</name>
    <name type="common">Chinese jujube</name>
    <name type="synonym">Ziziphus sativa</name>
    <dbReference type="NCBI Taxonomy" id="326968"/>
    <lineage>
        <taxon>Eukaryota</taxon>
        <taxon>Viridiplantae</taxon>
        <taxon>Streptophyta</taxon>
        <taxon>Embryophyta</taxon>
        <taxon>Tracheophyta</taxon>
        <taxon>Spermatophyta</taxon>
        <taxon>Magnoliopsida</taxon>
        <taxon>eudicotyledons</taxon>
        <taxon>Gunneridae</taxon>
        <taxon>Pentapetalae</taxon>
        <taxon>rosids</taxon>
        <taxon>fabids</taxon>
        <taxon>Rosales</taxon>
        <taxon>Rhamnaceae</taxon>
        <taxon>Paliureae</taxon>
        <taxon>Ziziphus</taxon>
    </lineage>
</organism>
<evidence type="ECO:0000256" key="1">
    <source>
        <dbReference type="SAM" id="MobiDB-lite"/>
    </source>
</evidence>
<proteinExistence type="predicted"/>
<dbReference type="RefSeq" id="XP_015893762.2">
    <property type="nucleotide sequence ID" value="XM_016038276.4"/>
</dbReference>
<dbReference type="PANTHER" id="PTHR34280">
    <property type="entry name" value="OS01G0920100 PROTEIN"/>
    <property type="match status" value="1"/>
</dbReference>
<gene>
    <name evidence="3" type="primary">LOC125424255</name>
</gene>
<evidence type="ECO:0000313" key="3">
    <source>
        <dbReference type="RefSeq" id="XP_015893762.2"/>
    </source>
</evidence>
<dbReference type="FunCoup" id="A0A6P4AGI6">
    <property type="interactions" value="258"/>
</dbReference>
<feature type="region of interest" description="Disordered" evidence="1">
    <location>
        <begin position="96"/>
        <end position="116"/>
    </location>
</feature>
<accession>A0A6P4AGI6</accession>
<name>A0A6P4AGI6_ZIZJJ</name>